<comment type="function">
    <text evidence="7">Essential component of the mitotic checkpoint, which prevents cells from prematurely exiting mitosis. Required for the assembly of the dynein-dynactin and MAD1-MAD2 complexes onto kinetochores. Its function related to the spindle assembly machinery is proposed to depend on its association in the mitotic RZZ complex.</text>
</comment>
<dbReference type="FunFam" id="3.80.10.10:FF:001167">
    <property type="entry name" value="Chaoptin"/>
    <property type="match status" value="1"/>
</dbReference>
<dbReference type="InterPro" id="IPR001611">
    <property type="entry name" value="Leu-rich_rpt"/>
</dbReference>
<keyword evidence="9" id="KW-1185">Reference proteome</keyword>
<dbReference type="InterPro" id="IPR003591">
    <property type="entry name" value="Leu-rich_rpt_typical-subtyp"/>
</dbReference>
<dbReference type="SUPFAM" id="SSF52058">
    <property type="entry name" value="L domain-like"/>
    <property type="match status" value="4"/>
</dbReference>
<comment type="caution">
    <text evidence="8">The sequence shown here is derived from an EMBL/GenBank/DDBJ whole genome shotgun (WGS) entry which is preliminary data.</text>
</comment>
<keyword evidence="2" id="KW-1003">Cell membrane</keyword>
<dbReference type="GO" id="GO:0034501">
    <property type="term" value="P:protein localization to kinetochore"/>
    <property type="evidence" value="ECO:0007669"/>
    <property type="project" value="UniProtKB-UniRule"/>
</dbReference>
<evidence type="ECO:0000313" key="8">
    <source>
        <dbReference type="EMBL" id="KAJ3666446.1"/>
    </source>
</evidence>
<comment type="subunit">
    <text evidence="7">Component of the RZZ complex.</text>
</comment>
<comment type="similarity">
    <text evidence="7">Belongs to the ZWILCH family.</text>
</comment>
<keyword evidence="7" id="KW-0137">Centromere</keyword>
<reference evidence="8" key="1">
    <citation type="journal article" date="2023" name="G3 (Bethesda)">
        <title>Whole genome assemblies of Zophobas morio and Tenebrio molitor.</title>
        <authorList>
            <person name="Kaur S."/>
            <person name="Stinson S.A."/>
            <person name="diCenzo G.C."/>
        </authorList>
    </citation>
    <scope>NUCLEOTIDE SEQUENCE</scope>
    <source>
        <strain evidence="8">QUZm001</strain>
    </source>
</reference>
<evidence type="ECO:0000256" key="4">
    <source>
        <dbReference type="ARBA" id="ARBA00022729"/>
    </source>
</evidence>
<evidence type="ECO:0000256" key="7">
    <source>
        <dbReference type="RuleBase" id="RU369076"/>
    </source>
</evidence>
<keyword evidence="7" id="KW-0132">Cell division</keyword>
<gene>
    <name evidence="8" type="ORF">Zmor_001888</name>
</gene>
<evidence type="ECO:0000256" key="1">
    <source>
        <dbReference type="ARBA" id="ARBA00004236"/>
    </source>
</evidence>
<dbReference type="Pfam" id="PF13855">
    <property type="entry name" value="LRR_8"/>
    <property type="match status" value="9"/>
</dbReference>
<dbReference type="FunFam" id="3.80.10.10:FF:001164">
    <property type="entry name" value="GH01279p"/>
    <property type="match status" value="1"/>
</dbReference>
<comment type="subcellular location">
    <subcellularLocation>
        <location evidence="1">Cell membrane</location>
    </subcellularLocation>
    <subcellularLocation>
        <location evidence="7">Chromosome</location>
        <location evidence="7">Centromere</location>
        <location evidence="7">Kinetochore</location>
    </subcellularLocation>
</comment>
<dbReference type="SMART" id="SM00365">
    <property type="entry name" value="LRR_SD22"/>
    <property type="match status" value="14"/>
</dbReference>
<evidence type="ECO:0000256" key="2">
    <source>
        <dbReference type="ARBA" id="ARBA00022475"/>
    </source>
</evidence>
<keyword evidence="7" id="KW-0498">Mitosis</keyword>
<dbReference type="PANTHER" id="PTHR45617">
    <property type="entry name" value="LEUCINE RICH REPEAT FAMILY PROTEIN"/>
    <property type="match status" value="1"/>
</dbReference>
<dbReference type="InterPro" id="IPR032675">
    <property type="entry name" value="LRR_dom_sf"/>
</dbReference>
<dbReference type="EMBL" id="JALNTZ010000001">
    <property type="protein sequence ID" value="KAJ3666446.1"/>
    <property type="molecule type" value="Genomic_DNA"/>
</dbReference>
<sequence length="1809" mass="206104">MILSQNTAPQQESKINNTVEVSQDTSKFELTGTPLQTDLGTDETLTNDEFSSRPSNWTAEEAKQFPLTIKHARKFINDLLKTKKSGESIYCICDGNDLQRTVGLGVAVIPCKISRLLVYVLPCCYTNDEIMTLEYMKNDHIKNVGRNAQIKISTNKIHDLYGYNMANCHALQNTEYNGNISIEVSTEEANNISHSNTNVKMNFQVIVGHKDSPLLKFWEELCLLQSYIKLLERVNELGRCTVVNLENNISCEEIFSIIREFVNTASIFKKLTYGTLDLKNLRPLDVLDKLWNVLSQCNTLSELRDCFHFFFEEIAETQTKLQVQTEDKSVVADIVSGILNGRTAVPTLSYVQSLELLIDAGLEKLKKDYVVIITNFSTIMKEVIFKKWREFSNTSNVNSSNASHKKTTRITINAKTVITDLTSHKLKLTYLDSMQKVAEFMFLYQENLSQLEESFHFYCDSLCDKFLVKFPNVVQTSDIRQPRLCHFCVNISSADAHHFINDKSPLAFSVTLFSTIKLADVQTVFHFSDYPIIPSCIFEAYGKCVNFVKDEIVTKVQFPVFTCLSFVSWEFINCSKSGPDLGIVRCHDVHLPRIPEAINVSKVFMLHLENNNLRSIEPYFLQSTGLYKIIISKNPLNFIPDETFLGLERSLWELDLSYDQLTRVPNRALRYLRKLILLDLSGNSIVKITPDNWRGLEHSLINLILTDNSITHLPSDAFSGLQKVETINLKGNNLKEIDPSVFRDGMDKLANLILADNQLTAIPYQALSFLKTLKTLDLSYNKINKMQPTTDVGVQNVNYNFQFNLDLLKLDYNQITVLRTASFQYFNVLNKTYLDGNPLSIVEENAFRPAKIQELYMRHCALKEISPLAFSGLENWLEILDLSGNHISVLPDEIFHRFEVLRTLSIRDNALIKIDAVQSLNGFQFSLYSLDLSGSGNTAVAIQDLRRLRNLRALFLSRLSQTSLSPDDFLEFGVDLEELAIVDGGLKTINDNAFRYVRGLKKLDLSDNKITKIENKAFVDIGESLTVLKLSAGLATSLQNLPSDAFKSLPNLEELNLGNNRIKNMPDTSFHFLRKLKVLYIQDNVIEVLRKGTFQGDIHGDLTRLYFSFNNLKTIQQHTFADLFKLEQIHLDDNKIESLERRSFMNLKNLKRLNLKGNKLSSIVYETFQNLPELEDLDVSYNNLNSLDFSMFDQVGSLGMFHLNVSHNKLEKLVLNPSTNFEAELGMGGLQNIKVLDLSFNNITLISKQFFKLVELSLTHLYLSNNRILNATKDVFGHMPHLQVLDLSHNRLYELDFDTFRNTKRLQFLYASQNRIAEIPNDLFRFLTNLRIVDFSHNRLRFLPDNLFREAGLERLDVSHNLLGKLPLTSLSVASAETLCELDLSWNGISSLSHGGQLSRFRSLSWLDLSYNRLGQIDGGTFKGVPRLSSLNLGHNSQLTLEGNGLSFQGLEYTLLNLNLDNVSLSQVPTMSTPNLLTLSLALNFLPTVSAEIAGNMSSLRYLNLDYNDLSVVPIVTHSLTELRYLSMVGNPITTLSNTSLLGVANQLEYLDIRMLNLSILESGAFCKMHSLRTLKIDLYRNVKNLNIPRILQFNERLKNLEIFISKDAENLEREMSGLWPSKLYNLTLTGKGIKRLSTSMFQGIQVPFFHLHLRNTSLPKVSVDIFENMINVRNISLDVRNNQLLKNLQNPSTGRKLNQPRATFLTDLKLSESKWSCDCDLGWVEVWQRKKRQYLCGSSPSVSTSFFTEEYTCRHADDDFRNTVCSNKNNRSLIDVLKADIECGWSKAPLQNFAIWLMILSQMIQKIV</sequence>
<dbReference type="Gene3D" id="1.10.287.1880">
    <property type="match status" value="1"/>
</dbReference>
<keyword evidence="6" id="KW-0472">Membrane</keyword>
<accession>A0AA38J657</accession>
<dbReference type="PRINTS" id="PR00019">
    <property type="entry name" value="LEURICHRPT"/>
</dbReference>
<dbReference type="PANTHER" id="PTHR45617:SF178">
    <property type="entry name" value="ASTROCYTIC LEUCINE-RICH REPEAT MOLECULE-RELATED"/>
    <property type="match status" value="1"/>
</dbReference>
<keyword evidence="3" id="KW-0433">Leucine-rich repeat</keyword>
<proteinExistence type="inferred from homology"/>
<dbReference type="Proteomes" id="UP001168821">
    <property type="component" value="Unassembled WGS sequence"/>
</dbReference>
<dbReference type="SMART" id="SM00364">
    <property type="entry name" value="LRR_BAC"/>
    <property type="match status" value="8"/>
</dbReference>
<name>A0AA38J657_9CUCU</name>
<keyword evidence="7" id="KW-0158">Chromosome</keyword>
<keyword evidence="7" id="KW-0995">Kinetochore</keyword>
<dbReference type="Pfam" id="PF09817">
    <property type="entry name" value="Zwilch"/>
    <property type="match status" value="1"/>
</dbReference>
<protein>
    <recommendedName>
        <fullName evidence="7">Protein zwilch</fullName>
    </recommendedName>
</protein>
<evidence type="ECO:0000256" key="5">
    <source>
        <dbReference type="ARBA" id="ARBA00022737"/>
    </source>
</evidence>
<dbReference type="PROSITE" id="PS51450">
    <property type="entry name" value="LRR"/>
    <property type="match status" value="9"/>
</dbReference>
<keyword evidence="7" id="KW-0131">Cell cycle</keyword>
<dbReference type="Gene3D" id="3.80.10.10">
    <property type="entry name" value="Ribonuclease Inhibitor"/>
    <property type="match status" value="8"/>
</dbReference>
<dbReference type="GO" id="GO:0048468">
    <property type="term" value="P:cell development"/>
    <property type="evidence" value="ECO:0007669"/>
    <property type="project" value="UniProtKB-ARBA"/>
</dbReference>
<dbReference type="InterPro" id="IPR018630">
    <property type="entry name" value="Zwilch"/>
</dbReference>
<dbReference type="GO" id="GO:0051301">
    <property type="term" value="P:cell division"/>
    <property type="evidence" value="ECO:0007669"/>
    <property type="project" value="UniProtKB-UniRule"/>
</dbReference>
<evidence type="ECO:0000313" key="9">
    <source>
        <dbReference type="Proteomes" id="UP001168821"/>
    </source>
</evidence>
<dbReference type="GO" id="GO:0007094">
    <property type="term" value="P:mitotic spindle assembly checkpoint signaling"/>
    <property type="evidence" value="ECO:0007669"/>
    <property type="project" value="UniProtKB-UniRule"/>
</dbReference>
<evidence type="ECO:0000256" key="3">
    <source>
        <dbReference type="ARBA" id="ARBA00022614"/>
    </source>
</evidence>
<evidence type="ECO:0000256" key="6">
    <source>
        <dbReference type="ARBA" id="ARBA00023136"/>
    </source>
</evidence>
<organism evidence="8 9">
    <name type="scientific">Zophobas morio</name>
    <dbReference type="NCBI Taxonomy" id="2755281"/>
    <lineage>
        <taxon>Eukaryota</taxon>
        <taxon>Metazoa</taxon>
        <taxon>Ecdysozoa</taxon>
        <taxon>Arthropoda</taxon>
        <taxon>Hexapoda</taxon>
        <taxon>Insecta</taxon>
        <taxon>Pterygota</taxon>
        <taxon>Neoptera</taxon>
        <taxon>Endopterygota</taxon>
        <taxon>Coleoptera</taxon>
        <taxon>Polyphaga</taxon>
        <taxon>Cucujiformia</taxon>
        <taxon>Tenebrionidae</taxon>
        <taxon>Zophobas</taxon>
    </lineage>
</organism>
<keyword evidence="5" id="KW-0677">Repeat</keyword>
<dbReference type="GO" id="GO:1990423">
    <property type="term" value="C:RZZ complex"/>
    <property type="evidence" value="ECO:0007669"/>
    <property type="project" value="UniProtKB-UniRule"/>
</dbReference>
<keyword evidence="4" id="KW-0732">Signal</keyword>
<dbReference type="GO" id="GO:0005886">
    <property type="term" value="C:plasma membrane"/>
    <property type="evidence" value="ECO:0007669"/>
    <property type="project" value="UniProtKB-SubCell"/>
</dbReference>
<dbReference type="SMART" id="SM00369">
    <property type="entry name" value="LRR_TYP"/>
    <property type="match status" value="27"/>
</dbReference>